<comment type="pathway">
    <text evidence="7">Glycolipid biosynthesis; 4-amino-4-deoxy-alpha-L-arabinose undecaprenyl phosphate biosynthesis; 4-amino-4-deoxy-alpha-L-arabinose undecaprenyl phosphate from UDP-4-deoxy-4-formamido-beta-L-arabinose and undecaprenyl phosphate: step 2/2.</text>
</comment>
<comment type="catalytic activity">
    <reaction evidence="7">
        <text>4-deoxy-4-formamido-alpha-L-arabinopyranosyl di-trans,octa-cis-undecaprenyl phosphate + H2O = 4-amino-4-deoxy-alpha-L-arabinopyranosyl di-trans,octa-cis-undecaprenyl phosphate + formate</text>
        <dbReference type="Rhea" id="RHEA:27734"/>
        <dbReference type="ChEBI" id="CHEBI:15377"/>
        <dbReference type="ChEBI" id="CHEBI:15740"/>
        <dbReference type="ChEBI" id="CHEBI:58909"/>
        <dbReference type="ChEBI" id="CHEBI:60463"/>
        <dbReference type="EC" id="3.5.1.n3"/>
    </reaction>
</comment>
<keyword evidence="4 7" id="KW-0448">Lipopolysaccharide biosynthesis</keyword>
<evidence type="ECO:0000259" key="8">
    <source>
        <dbReference type="PROSITE" id="PS51677"/>
    </source>
</evidence>
<evidence type="ECO:0000256" key="4">
    <source>
        <dbReference type="ARBA" id="ARBA00022985"/>
    </source>
</evidence>
<dbReference type="PANTHER" id="PTHR10587:SF137">
    <property type="entry name" value="4-DEOXY-4-FORMAMIDO-L-ARABINOSE-PHOSPHOUNDECAPRENOL DEFORMYLASE ARND-RELATED"/>
    <property type="match status" value="1"/>
</dbReference>
<dbReference type="GO" id="GO:0016811">
    <property type="term" value="F:hydrolase activity, acting on carbon-nitrogen (but not peptide) bonds, in linear amides"/>
    <property type="evidence" value="ECO:0007669"/>
    <property type="project" value="UniProtKB-UniRule"/>
</dbReference>
<dbReference type="PANTHER" id="PTHR10587">
    <property type="entry name" value="GLYCOSYL TRANSFERASE-RELATED"/>
    <property type="match status" value="1"/>
</dbReference>
<comment type="pathway">
    <text evidence="7">Bacterial outer membrane biogenesis; lipopolysaccharide biosynthesis.</text>
</comment>
<evidence type="ECO:0000256" key="2">
    <source>
        <dbReference type="ARBA" id="ARBA00022556"/>
    </source>
</evidence>
<dbReference type="RefSeq" id="WP_095504737.1">
    <property type="nucleotide sequence ID" value="NZ_BSNC01000006.1"/>
</dbReference>
<dbReference type="SUPFAM" id="SSF88713">
    <property type="entry name" value="Glycoside hydrolase/deacetylase"/>
    <property type="match status" value="1"/>
</dbReference>
<evidence type="ECO:0000256" key="6">
    <source>
        <dbReference type="ARBA" id="ARBA00023251"/>
    </source>
</evidence>
<protein>
    <recommendedName>
        <fullName evidence="7">Probable 4-deoxy-4-formamido-L-arabinose-phosphoundecaprenol deformylase ArnD</fullName>
        <ecNumber evidence="7">3.5.1.n3</ecNumber>
    </recommendedName>
</protein>
<dbReference type="GO" id="GO:0046677">
    <property type="term" value="P:response to antibiotic"/>
    <property type="evidence" value="ECO:0007669"/>
    <property type="project" value="UniProtKB-KW"/>
</dbReference>
<reference evidence="9" key="1">
    <citation type="journal article" date="2014" name="Int. J. Syst. Evol. Microbiol.">
        <title>Complete genome sequence of Corynebacterium casei LMG S-19264T (=DSM 44701T), isolated from a smear-ripened cheese.</title>
        <authorList>
            <consortium name="US DOE Joint Genome Institute (JGI-PGF)"/>
            <person name="Walter F."/>
            <person name="Albersmeier A."/>
            <person name="Kalinowski J."/>
            <person name="Ruckert C."/>
        </authorList>
    </citation>
    <scope>NUCLEOTIDE SEQUENCE</scope>
    <source>
        <strain evidence="9">NBRC 101628</strain>
    </source>
</reference>
<dbReference type="InterPro" id="IPR050248">
    <property type="entry name" value="Polysacc_deacetylase_ArnD"/>
</dbReference>
<dbReference type="AlphaFoldDB" id="A0AA37RYB1"/>
<proteinExistence type="inferred from homology"/>
<keyword evidence="3 7" id="KW-0378">Hydrolase</keyword>
<keyword evidence="1 7" id="KW-0444">Lipid biosynthesis</keyword>
<evidence type="ECO:0000256" key="3">
    <source>
        <dbReference type="ARBA" id="ARBA00022801"/>
    </source>
</evidence>
<evidence type="ECO:0000256" key="1">
    <source>
        <dbReference type="ARBA" id="ARBA00022516"/>
    </source>
</evidence>
<gene>
    <name evidence="7 9" type="primary">arnD</name>
    <name evidence="9" type="ORF">GCM10007895_27250</name>
</gene>
<name>A0AA37RYB1_9GAMM</name>
<dbReference type="InterPro" id="IPR023557">
    <property type="entry name" value="ArnD"/>
</dbReference>
<comment type="function">
    <text evidence="7">Catalyzes the deformylation of 4-deoxy-4-formamido-L-arabinose-phosphoundecaprenol to 4-amino-4-deoxy-L-arabinose-phosphoundecaprenol. The modified arabinose is attached to lipid A and is required for resistance to polymyxin and cationic antimicrobial peptides.</text>
</comment>
<feature type="domain" description="NodB homology" evidence="8">
    <location>
        <begin position="5"/>
        <end position="267"/>
    </location>
</feature>
<dbReference type="Pfam" id="PF01522">
    <property type="entry name" value="Polysacc_deac_1"/>
    <property type="match status" value="1"/>
</dbReference>
<dbReference type="GO" id="GO:0036108">
    <property type="term" value="P:4-amino-4-deoxy-alpha-L-arabinopyranosyl undecaprenyl phosphate biosynthetic process"/>
    <property type="evidence" value="ECO:0007669"/>
    <property type="project" value="UniProtKB-UniRule"/>
</dbReference>
<comment type="caution">
    <text evidence="9">The sequence shown here is derived from an EMBL/GenBank/DDBJ whole genome shotgun (WGS) entry which is preliminary data.</text>
</comment>
<dbReference type="PROSITE" id="PS51677">
    <property type="entry name" value="NODB"/>
    <property type="match status" value="1"/>
</dbReference>
<dbReference type="Proteomes" id="UP001161422">
    <property type="component" value="Unassembled WGS sequence"/>
</dbReference>
<organism evidence="9 10">
    <name type="scientific">Paraferrimonas sedimenticola</name>
    <dbReference type="NCBI Taxonomy" id="375674"/>
    <lineage>
        <taxon>Bacteria</taxon>
        <taxon>Pseudomonadati</taxon>
        <taxon>Pseudomonadota</taxon>
        <taxon>Gammaproteobacteria</taxon>
        <taxon>Alteromonadales</taxon>
        <taxon>Ferrimonadaceae</taxon>
        <taxon>Paraferrimonas</taxon>
    </lineage>
</organism>
<keyword evidence="6 7" id="KW-0046">Antibiotic resistance</keyword>
<dbReference type="NCBIfam" id="NF011923">
    <property type="entry name" value="PRK15394.1"/>
    <property type="match status" value="1"/>
</dbReference>
<dbReference type="Gene3D" id="3.20.20.370">
    <property type="entry name" value="Glycoside hydrolase/deacetylase"/>
    <property type="match status" value="1"/>
</dbReference>
<dbReference type="EC" id="3.5.1.n3" evidence="7"/>
<evidence type="ECO:0000313" key="9">
    <source>
        <dbReference type="EMBL" id="GLP97418.1"/>
    </source>
</evidence>
<evidence type="ECO:0000256" key="5">
    <source>
        <dbReference type="ARBA" id="ARBA00023098"/>
    </source>
</evidence>
<dbReference type="HAMAP" id="MF_01870">
    <property type="entry name" value="ArnD"/>
    <property type="match status" value="1"/>
</dbReference>
<dbReference type="GO" id="GO:0009103">
    <property type="term" value="P:lipopolysaccharide biosynthetic process"/>
    <property type="evidence" value="ECO:0007669"/>
    <property type="project" value="UniProtKB-UniRule"/>
</dbReference>
<dbReference type="GO" id="GO:0009245">
    <property type="term" value="P:lipid A biosynthetic process"/>
    <property type="evidence" value="ECO:0007669"/>
    <property type="project" value="UniProtKB-UniRule"/>
</dbReference>
<dbReference type="GO" id="GO:0016020">
    <property type="term" value="C:membrane"/>
    <property type="evidence" value="ECO:0007669"/>
    <property type="project" value="GOC"/>
</dbReference>
<keyword evidence="10" id="KW-1185">Reference proteome</keyword>
<sequence length="306" mass="34523">MTEPTLVGLRIDVDTFKGTREGVPKLLEILARHQIQASFFFSVGPDNMGRHVWRLLKPKFLWKMLRSNAVGLYGLDILLCGTFWPGPQIGQRLRDTIKSAAEPQPQGMHEIGLHAWDHQAWQARIERWSDDELRQQIKLGVDTLEDIIGRKVDCSAVAGWRADPRTLDIKQEFGFRYNSDCRGDQLFEPVLGDGSVGAPQVPVNLPTYDEIVGQKIPEEAFNQTILDSIVPGQFHCYTIHAEVEGGIKADLFEQLLEEAKARNIQFVPLGQLVEAQTEFRQDRLVTGPLEGREGWVGWQASALETQ</sequence>
<accession>A0AA37RYB1</accession>
<dbReference type="InterPro" id="IPR011330">
    <property type="entry name" value="Glyco_hydro/deAcase_b/a-brl"/>
</dbReference>
<keyword evidence="5 7" id="KW-0443">Lipid metabolism</keyword>
<dbReference type="EMBL" id="BSNC01000006">
    <property type="protein sequence ID" value="GLP97418.1"/>
    <property type="molecule type" value="Genomic_DNA"/>
</dbReference>
<evidence type="ECO:0000256" key="7">
    <source>
        <dbReference type="HAMAP-Rule" id="MF_01870"/>
    </source>
</evidence>
<comment type="similarity">
    <text evidence="7">Belongs to the polysaccharide deacetylase family. ArnD deformylase subfamily.</text>
</comment>
<evidence type="ECO:0000313" key="10">
    <source>
        <dbReference type="Proteomes" id="UP001161422"/>
    </source>
</evidence>
<keyword evidence="2 7" id="KW-0441">Lipid A biosynthesis</keyword>
<dbReference type="InterPro" id="IPR002509">
    <property type="entry name" value="NODB_dom"/>
</dbReference>
<reference evidence="9" key="2">
    <citation type="submission" date="2023-01" db="EMBL/GenBank/DDBJ databases">
        <title>Draft genome sequence of Paraferrimonas sedimenticola strain NBRC 101628.</title>
        <authorList>
            <person name="Sun Q."/>
            <person name="Mori K."/>
        </authorList>
    </citation>
    <scope>NUCLEOTIDE SEQUENCE</scope>
    <source>
        <strain evidence="9">NBRC 101628</strain>
    </source>
</reference>